<dbReference type="PANTHER" id="PTHR28629">
    <property type="entry name" value="TRIOKINASE/FMN CYCLASE"/>
    <property type="match status" value="1"/>
</dbReference>
<accession>A0ABT1HFR8</accession>
<dbReference type="Gene3D" id="3.30.1180.20">
    <property type="entry name" value="Dihydroxyacetone kinase, domain 2"/>
    <property type="match status" value="1"/>
</dbReference>
<proteinExistence type="predicted"/>
<keyword evidence="1" id="KW-0808">Transferase</keyword>
<dbReference type="Proteomes" id="UP001206895">
    <property type="component" value="Unassembled WGS sequence"/>
</dbReference>
<evidence type="ECO:0000259" key="5">
    <source>
        <dbReference type="PROSITE" id="PS51480"/>
    </source>
</evidence>
<dbReference type="PROSITE" id="PS51480">
    <property type="entry name" value="DHAL"/>
    <property type="match status" value="1"/>
</dbReference>
<dbReference type="RefSeq" id="WP_253661547.1">
    <property type="nucleotide sequence ID" value="NZ_BAAAJQ010000001.1"/>
</dbReference>
<keyword evidence="4" id="KW-0067">ATP-binding</keyword>
<dbReference type="Gene3D" id="1.25.40.340">
    <property type="match status" value="1"/>
</dbReference>
<dbReference type="GO" id="GO:0016301">
    <property type="term" value="F:kinase activity"/>
    <property type="evidence" value="ECO:0007669"/>
    <property type="project" value="UniProtKB-KW"/>
</dbReference>
<dbReference type="NCBIfam" id="NF011049">
    <property type="entry name" value="PRK14479.1"/>
    <property type="match status" value="1"/>
</dbReference>
<dbReference type="PROSITE" id="PS51481">
    <property type="entry name" value="DHAK"/>
    <property type="match status" value="1"/>
</dbReference>
<gene>
    <name evidence="7" type="ORF">LX13_002389</name>
</gene>
<protein>
    <submittedName>
        <fullName evidence="7">Homodimeric dihydroxyacetone kinase</fullName>
    </submittedName>
</protein>
<dbReference type="SUPFAM" id="SSF82549">
    <property type="entry name" value="DAK1/DegV-like"/>
    <property type="match status" value="1"/>
</dbReference>
<dbReference type="InterPro" id="IPR050861">
    <property type="entry name" value="Dihydroxyacetone_Kinase"/>
</dbReference>
<keyword evidence="8" id="KW-1185">Reference proteome</keyword>
<sequence>MKRIRLSDNDPHADRPAHTYVSVDADRFLTDAIAGFVAAQDHIAWESDPGFLHRTDRTDDGVALVSGGGSGHEPMHAAMIGSGMLDAACPGLVFTSPNALQIAGATRHADRGAGVLHIVKNYTGDVMNFRVARNMVRDEVATDHVLIDDDVATESDHDGPGRRGTGATVIVEKICGAAAARGDDLRTVAELGRRVAAGSRSFSVAFAPCTVPGASRPSFDLPPGDMEFGVGIHGEAGVDRLPQQPADELVAGMLDRILASLAPDDGEPLIAFVNGLGAAHPLELNVVFDQVVRQLTDRGHEIRRNVVGTLVTALDMAGFSITLVRCDDEIVELFDAPTGAPGWPAQAATGGSRPVDVGFAEPDDSADTGDESRWLSTFVGRVQESIDELTELDRQAGDGDFGTNMAAALRHFPLPLRGTDPDVLRALSTSFLVRAGGTSGALFGLFFAELARAFDESSDRTGALRTGVAEALRQIQDLGGAHVGDNTLVDALSPAADALAEGSSLPDVSAASADGAESTRELVASRGRASYVGDRARGVVDPGALVISWFFGAAADVA</sequence>
<comment type="caution">
    <text evidence="7">The sequence shown here is derived from an EMBL/GenBank/DDBJ whole genome shotgun (WGS) entry which is preliminary data.</text>
</comment>
<evidence type="ECO:0000256" key="4">
    <source>
        <dbReference type="ARBA" id="ARBA00022840"/>
    </source>
</evidence>
<dbReference type="SUPFAM" id="SSF101473">
    <property type="entry name" value="DhaL-like"/>
    <property type="match status" value="1"/>
</dbReference>
<dbReference type="InterPro" id="IPR004006">
    <property type="entry name" value="DhaK_dom"/>
</dbReference>
<evidence type="ECO:0000313" key="8">
    <source>
        <dbReference type="Proteomes" id="UP001206895"/>
    </source>
</evidence>
<dbReference type="PANTHER" id="PTHR28629:SF4">
    <property type="entry name" value="TRIOKINASE_FMN CYCLASE"/>
    <property type="match status" value="1"/>
</dbReference>
<feature type="domain" description="DhaK" evidence="6">
    <location>
        <begin position="24"/>
        <end position="343"/>
    </location>
</feature>
<dbReference type="InterPro" id="IPR004007">
    <property type="entry name" value="DhaL_dom"/>
</dbReference>
<dbReference type="InterPro" id="IPR036117">
    <property type="entry name" value="DhaL_dom_sf"/>
</dbReference>
<evidence type="ECO:0000256" key="1">
    <source>
        <dbReference type="ARBA" id="ARBA00022679"/>
    </source>
</evidence>
<evidence type="ECO:0000259" key="6">
    <source>
        <dbReference type="PROSITE" id="PS51481"/>
    </source>
</evidence>
<dbReference type="Gene3D" id="3.40.50.10440">
    <property type="entry name" value="Dihydroxyacetone kinase, domain 1"/>
    <property type="match status" value="1"/>
</dbReference>
<dbReference type="SMART" id="SM01120">
    <property type="entry name" value="Dak2"/>
    <property type="match status" value="1"/>
</dbReference>
<dbReference type="EMBL" id="JAMTCJ010000002">
    <property type="protein sequence ID" value="MCP2176570.1"/>
    <property type="molecule type" value="Genomic_DNA"/>
</dbReference>
<organism evidence="7 8">
    <name type="scientific">Williamsia maris</name>
    <dbReference type="NCBI Taxonomy" id="72806"/>
    <lineage>
        <taxon>Bacteria</taxon>
        <taxon>Bacillati</taxon>
        <taxon>Actinomycetota</taxon>
        <taxon>Actinomycetes</taxon>
        <taxon>Mycobacteriales</taxon>
        <taxon>Nocardiaceae</taxon>
        <taxon>Williamsia</taxon>
    </lineage>
</organism>
<keyword evidence="2" id="KW-0547">Nucleotide-binding</keyword>
<feature type="domain" description="DhaL" evidence="5">
    <location>
        <begin position="369"/>
        <end position="556"/>
    </location>
</feature>
<dbReference type="Pfam" id="PF02734">
    <property type="entry name" value="Dak2"/>
    <property type="match status" value="1"/>
</dbReference>
<evidence type="ECO:0000256" key="3">
    <source>
        <dbReference type="ARBA" id="ARBA00022777"/>
    </source>
</evidence>
<evidence type="ECO:0000256" key="2">
    <source>
        <dbReference type="ARBA" id="ARBA00022741"/>
    </source>
</evidence>
<keyword evidence="3 7" id="KW-0418">Kinase</keyword>
<dbReference type="Pfam" id="PF02733">
    <property type="entry name" value="Dak1"/>
    <property type="match status" value="1"/>
</dbReference>
<evidence type="ECO:0000313" key="7">
    <source>
        <dbReference type="EMBL" id="MCP2176570.1"/>
    </source>
</evidence>
<reference evidence="7 8" key="1">
    <citation type="submission" date="2022-06" db="EMBL/GenBank/DDBJ databases">
        <title>Genomic Encyclopedia of Archaeal and Bacterial Type Strains, Phase II (KMG-II): from individual species to whole genera.</title>
        <authorList>
            <person name="Goeker M."/>
        </authorList>
    </citation>
    <scope>NUCLEOTIDE SEQUENCE [LARGE SCALE GENOMIC DNA]</scope>
    <source>
        <strain evidence="7 8">DSM 44693</strain>
    </source>
</reference>
<name>A0ABT1HFR8_9NOCA</name>